<comment type="caution">
    <text evidence="1">The sequence shown here is derived from an EMBL/GenBank/DDBJ whole genome shotgun (WGS) entry which is preliminary data.</text>
</comment>
<protein>
    <submittedName>
        <fullName evidence="1">Uncharacterized protein</fullName>
    </submittedName>
</protein>
<sequence>MLPTKASLVRALSWSLSDFRMWESCWTISLAGGFSRGSSVSQLLNSARSCIPELLASSLMASLSTRQERCCFSVHKQVEQMTLGEQTTLSTRSLQYCYQIVSATCPHPPQTAGLAREDLPTPTPLLLTVKRDARYFQGLFSAKRQIGKVFSVPGRRKVHTTNLAVVKVKPYQHSPVAISGLSECEFSVLPLHHGLRSKEESEQVHKCNYVKLEMERTRTGGVNLLCRANLTITAKYIVATQNRGTSRLGRGHCPYALPLSDTPLARAVNGILVFLPSTVSWYLRRDVQGVLTSGLCVLCGLVRETSSARREIQLLQPYGWYKGPSTPPALSFGNDERYPGIPADGWARARTSETGKPEKKRRFNIWPHICELEQRHRKEEVTDDSWNTTLLPPRRTGFNPRLGHRIIASENRAGRCRWSAGFLGDLSSPPPLHSGAAPYSLQ</sequence>
<organism evidence="1 2">
    <name type="scientific">Dryococelus australis</name>
    <dbReference type="NCBI Taxonomy" id="614101"/>
    <lineage>
        <taxon>Eukaryota</taxon>
        <taxon>Metazoa</taxon>
        <taxon>Ecdysozoa</taxon>
        <taxon>Arthropoda</taxon>
        <taxon>Hexapoda</taxon>
        <taxon>Insecta</taxon>
        <taxon>Pterygota</taxon>
        <taxon>Neoptera</taxon>
        <taxon>Polyneoptera</taxon>
        <taxon>Phasmatodea</taxon>
        <taxon>Verophasmatodea</taxon>
        <taxon>Anareolatae</taxon>
        <taxon>Phasmatidae</taxon>
        <taxon>Eurycanthinae</taxon>
        <taxon>Dryococelus</taxon>
    </lineage>
</organism>
<keyword evidence="2" id="KW-1185">Reference proteome</keyword>
<accession>A0ABQ9IME7</accession>
<proteinExistence type="predicted"/>
<reference evidence="1 2" key="1">
    <citation type="submission" date="2023-02" db="EMBL/GenBank/DDBJ databases">
        <title>LHISI_Scaffold_Assembly.</title>
        <authorList>
            <person name="Stuart O.P."/>
            <person name="Cleave R."/>
            <person name="Magrath M.J.L."/>
            <person name="Mikheyev A.S."/>
        </authorList>
    </citation>
    <scope>NUCLEOTIDE SEQUENCE [LARGE SCALE GENOMIC DNA]</scope>
    <source>
        <strain evidence="1">Daus_M_001</strain>
        <tissue evidence="1">Leg muscle</tissue>
    </source>
</reference>
<dbReference type="Proteomes" id="UP001159363">
    <property type="component" value="Chromosome 1"/>
</dbReference>
<evidence type="ECO:0000313" key="2">
    <source>
        <dbReference type="Proteomes" id="UP001159363"/>
    </source>
</evidence>
<gene>
    <name evidence="1" type="ORF">PR048_003017</name>
</gene>
<evidence type="ECO:0000313" key="1">
    <source>
        <dbReference type="EMBL" id="KAJ8897667.1"/>
    </source>
</evidence>
<dbReference type="EMBL" id="JARBHB010000001">
    <property type="protein sequence ID" value="KAJ8897667.1"/>
    <property type="molecule type" value="Genomic_DNA"/>
</dbReference>
<name>A0ABQ9IME7_9NEOP</name>